<gene>
    <name evidence="1" type="ORF">Taro_004145</name>
</gene>
<comment type="caution">
    <text evidence="1">The sequence shown here is derived from an EMBL/GenBank/DDBJ whole genome shotgun (WGS) entry which is preliminary data.</text>
</comment>
<dbReference type="AlphaFoldDB" id="A0A843TU02"/>
<protein>
    <submittedName>
        <fullName evidence="1">Uncharacterized protein</fullName>
    </submittedName>
</protein>
<keyword evidence="2" id="KW-1185">Reference proteome</keyword>
<dbReference type="OrthoDB" id="25620at2759"/>
<reference evidence="1" key="1">
    <citation type="submission" date="2017-07" db="EMBL/GenBank/DDBJ databases">
        <title>Taro Niue Genome Assembly and Annotation.</title>
        <authorList>
            <person name="Atibalentja N."/>
            <person name="Keating K."/>
            <person name="Fields C.J."/>
        </authorList>
    </citation>
    <scope>NUCLEOTIDE SEQUENCE</scope>
    <source>
        <strain evidence="1">Niue_2</strain>
        <tissue evidence="1">Leaf</tissue>
    </source>
</reference>
<sequence length="206" mass="22976">MKRIASDERMHAWEGGTCMLHFYAQAKNDPSHLIKEPTHAKMEIVVFLLRNSTVDAPHCGSTRTASLSDLRSPDLSMHIASDMLLGLCIPDAARIFVDRFMADEIGSFFHHMAASLDMIDLRKPMVTKARIQIWLFEQKDLRIEGRIIDRNTPGPYFCASSAALKHLTFLRGEKAPQGAAKAAKAHAKGAWACLDPLGVRNIPLRQ</sequence>
<evidence type="ECO:0000313" key="1">
    <source>
        <dbReference type="EMBL" id="MQL71819.1"/>
    </source>
</evidence>
<dbReference type="Proteomes" id="UP000652761">
    <property type="component" value="Unassembled WGS sequence"/>
</dbReference>
<evidence type="ECO:0000313" key="2">
    <source>
        <dbReference type="Proteomes" id="UP000652761"/>
    </source>
</evidence>
<dbReference type="EMBL" id="NMUH01000111">
    <property type="protein sequence ID" value="MQL71819.1"/>
    <property type="molecule type" value="Genomic_DNA"/>
</dbReference>
<accession>A0A843TU02</accession>
<name>A0A843TU02_COLES</name>
<organism evidence="1 2">
    <name type="scientific">Colocasia esculenta</name>
    <name type="common">Wild taro</name>
    <name type="synonym">Arum esculentum</name>
    <dbReference type="NCBI Taxonomy" id="4460"/>
    <lineage>
        <taxon>Eukaryota</taxon>
        <taxon>Viridiplantae</taxon>
        <taxon>Streptophyta</taxon>
        <taxon>Embryophyta</taxon>
        <taxon>Tracheophyta</taxon>
        <taxon>Spermatophyta</taxon>
        <taxon>Magnoliopsida</taxon>
        <taxon>Liliopsida</taxon>
        <taxon>Araceae</taxon>
        <taxon>Aroideae</taxon>
        <taxon>Colocasieae</taxon>
        <taxon>Colocasia</taxon>
    </lineage>
</organism>
<proteinExistence type="predicted"/>